<evidence type="ECO:0000256" key="1">
    <source>
        <dbReference type="SAM" id="MobiDB-lite"/>
    </source>
</evidence>
<feature type="compositionally biased region" description="Polar residues" evidence="1">
    <location>
        <begin position="286"/>
        <end position="308"/>
    </location>
</feature>
<protein>
    <submittedName>
        <fullName evidence="2">Uncharacterized protein</fullName>
    </submittedName>
</protein>
<feature type="compositionally biased region" description="Polar residues" evidence="1">
    <location>
        <begin position="75"/>
        <end position="84"/>
    </location>
</feature>
<feature type="compositionally biased region" description="Basic and acidic residues" evidence="1">
    <location>
        <begin position="55"/>
        <end position="74"/>
    </location>
</feature>
<name>A0A8I2YSQ7_9AGAM</name>
<dbReference type="EMBL" id="JAGFBS010000006">
    <property type="protein sequence ID" value="KAG6378654.1"/>
    <property type="molecule type" value="Genomic_DNA"/>
</dbReference>
<comment type="caution">
    <text evidence="2">The sequence shown here is derived from an EMBL/GenBank/DDBJ whole genome shotgun (WGS) entry which is preliminary data.</text>
</comment>
<feature type="region of interest" description="Disordered" evidence="1">
    <location>
        <begin position="1"/>
        <end position="230"/>
    </location>
</feature>
<evidence type="ECO:0000313" key="3">
    <source>
        <dbReference type="Proteomes" id="UP000683000"/>
    </source>
</evidence>
<dbReference type="AlphaFoldDB" id="A0A8I2YSQ7"/>
<accession>A0A8I2YSQ7</accession>
<gene>
    <name evidence="2" type="ORF">JVT61DRAFT_12924</name>
</gene>
<sequence>MSQVEPVRSMSHRKPVPKFIPSPPPSPPSSPGAPFRQISLSSISSPSPTSNDRPPLPDDWKDVIDRVVSRERRSTLPTINTVVDFSTHEGPSTDLDGEAEPLRQSPASTEFEMSRSYTFNPPSPSESYDGDPFSRPHSPTPWTRPAGKRKPQAEYRPPTPPLPRQKSRSAESVSQSDSPIAITHISRHSPPLPAPPLPSPPLPLPPLPSPPLPLPPLPTPPRASRPLPEIPVQETPVLEVREVKLTVPLVRPEPTRPFGPRKLPTPPSSTNEYSLHTGHVRAPSHSDYSSTQASSCTPARTTPPSTVYSEKWPPENTSRTGYGVPIRMAPPKRETSLELARTKFEPSPPIMSQNSKSTSLRRTLAQGLRRIGSLVVSAFLCR</sequence>
<feature type="compositionally biased region" description="Pro residues" evidence="1">
    <location>
        <begin position="190"/>
        <end position="223"/>
    </location>
</feature>
<keyword evidence="3" id="KW-1185">Reference proteome</keyword>
<organism evidence="2 3">
    <name type="scientific">Boletus reticuloceps</name>
    <dbReference type="NCBI Taxonomy" id="495285"/>
    <lineage>
        <taxon>Eukaryota</taxon>
        <taxon>Fungi</taxon>
        <taxon>Dikarya</taxon>
        <taxon>Basidiomycota</taxon>
        <taxon>Agaricomycotina</taxon>
        <taxon>Agaricomycetes</taxon>
        <taxon>Agaricomycetidae</taxon>
        <taxon>Boletales</taxon>
        <taxon>Boletineae</taxon>
        <taxon>Boletaceae</taxon>
        <taxon>Boletoideae</taxon>
        <taxon>Boletus</taxon>
    </lineage>
</organism>
<dbReference type="OrthoDB" id="3230513at2759"/>
<evidence type="ECO:0000313" key="2">
    <source>
        <dbReference type="EMBL" id="KAG6378654.1"/>
    </source>
</evidence>
<feature type="compositionally biased region" description="Low complexity" evidence="1">
    <location>
        <begin position="38"/>
        <end position="50"/>
    </location>
</feature>
<feature type="region of interest" description="Disordered" evidence="1">
    <location>
        <begin position="251"/>
        <end position="328"/>
    </location>
</feature>
<reference evidence="2" key="1">
    <citation type="submission" date="2021-03" db="EMBL/GenBank/DDBJ databases">
        <title>Evolutionary innovations through gain and loss of genes in the ectomycorrhizal Boletales.</title>
        <authorList>
            <person name="Wu G."/>
            <person name="Miyauchi S."/>
            <person name="Morin E."/>
            <person name="Yang Z.-L."/>
            <person name="Xu J."/>
            <person name="Martin F.M."/>
        </authorList>
    </citation>
    <scope>NUCLEOTIDE SEQUENCE</scope>
    <source>
        <strain evidence="2">BR01</strain>
    </source>
</reference>
<feature type="compositionally biased region" description="Pro residues" evidence="1">
    <location>
        <begin position="18"/>
        <end position="31"/>
    </location>
</feature>
<proteinExistence type="predicted"/>
<dbReference type="Proteomes" id="UP000683000">
    <property type="component" value="Unassembled WGS sequence"/>
</dbReference>